<protein>
    <recommendedName>
        <fullName evidence="9">Glycoside hydrolase family 31 N-terminal domain-containing protein</fullName>
    </recommendedName>
</protein>
<evidence type="ECO:0000256" key="2">
    <source>
        <dbReference type="ARBA" id="ARBA00022801"/>
    </source>
</evidence>
<organism evidence="7 8">
    <name type="scientific">Dendroctonus ponderosae</name>
    <name type="common">Mountain pine beetle</name>
    <dbReference type="NCBI Taxonomy" id="77166"/>
    <lineage>
        <taxon>Eukaryota</taxon>
        <taxon>Metazoa</taxon>
        <taxon>Ecdysozoa</taxon>
        <taxon>Arthropoda</taxon>
        <taxon>Hexapoda</taxon>
        <taxon>Insecta</taxon>
        <taxon>Pterygota</taxon>
        <taxon>Neoptera</taxon>
        <taxon>Endopterygota</taxon>
        <taxon>Coleoptera</taxon>
        <taxon>Polyphaga</taxon>
        <taxon>Cucujiformia</taxon>
        <taxon>Curculionidae</taxon>
        <taxon>Scolytinae</taxon>
        <taxon>Dendroctonus</taxon>
    </lineage>
</organism>
<dbReference type="Gene3D" id="2.60.40.1180">
    <property type="entry name" value="Golgi alpha-mannosidase II"/>
    <property type="match status" value="2"/>
</dbReference>
<dbReference type="InterPro" id="IPR017853">
    <property type="entry name" value="GH"/>
</dbReference>
<comment type="similarity">
    <text evidence="1">Belongs to the glycosyl hydrolase 31 family.</text>
</comment>
<dbReference type="Gene3D" id="3.20.20.80">
    <property type="entry name" value="Glycosidases"/>
    <property type="match status" value="2"/>
</dbReference>
<dbReference type="Proteomes" id="UP000030742">
    <property type="component" value="Unassembled WGS sequence"/>
</dbReference>
<dbReference type="InterPro" id="IPR050985">
    <property type="entry name" value="Alpha-glycosidase_related"/>
</dbReference>
<evidence type="ECO:0000256" key="3">
    <source>
        <dbReference type="ARBA" id="ARBA00023295"/>
    </source>
</evidence>
<dbReference type="CDD" id="cd06592">
    <property type="entry name" value="GH31_NET37"/>
    <property type="match status" value="2"/>
</dbReference>
<dbReference type="Pfam" id="PF21365">
    <property type="entry name" value="Glyco_hydro_31_3rd"/>
    <property type="match status" value="2"/>
</dbReference>
<dbReference type="GO" id="GO:0005975">
    <property type="term" value="P:carbohydrate metabolic process"/>
    <property type="evidence" value="ECO:0007669"/>
    <property type="project" value="InterPro"/>
</dbReference>
<feature type="domain" description="Glycoside hydrolase family 31 TIM barrel" evidence="5">
    <location>
        <begin position="895"/>
        <end position="1158"/>
    </location>
</feature>
<dbReference type="InterPro" id="IPR048395">
    <property type="entry name" value="Glyco_hydro_31_C"/>
</dbReference>
<dbReference type="STRING" id="77166.U4U1L2"/>
<name>U4U1L2_DENPD</name>
<evidence type="ECO:0000259" key="5">
    <source>
        <dbReference type="Pfam" id="PF01055"/>
    </source>
</evidence>
<evidence type="ECO:0000256" key="1">
    <source>
        <dbReference type="ARBA" id="ARBA00007806"/>
    </source>
</evidence>
<dbReference type="AlphaFoldDB" id="U4U1L2"/>
<dbReference type="OrthoDB" id="10070917at2759"/>
<evidence type="ECO:0000313" key="8">
    <source>
        <dbReference type="Proteomes" id="UP000030742"/>
    </source>
</evidence>
<evidence type="ECO:0000313" key="7">
    <source>
        <dbReference type="EMBL" id="ERL84486.1"/>
    </source>
</evidence>
<sequence length="1255" mass="142369">MRGMEFFVGIVALACIEVAAGALLQDTTGLVTLNYEASEDGITLELIRGEKTTLRGTIGKGRNLQDVSCIGSSLCKLSDNEILSITPIQHGFNVTWVKDDPTEVFEDCYELDSGKFKLAFADAKLHQSVVPLGSTNWFGGPQRWHQVWPLEKMTIDGSEPYVIKKSDNFGVAERYWLNSNGVYIWLTDVTPLWVDQNNNNPGQVCFRAEAKSPYINRERVLLAYVIASMDDPKVAHLNAINSVLGAPEAHPGDKMIEEPIWTTWAKYKKPINDETVLEFGRTIRSHGYEGGQLEIDDSWETCYGSQQFTEEKFANIQNTVNTLHEDGWRVSLWIHPFVNDDCEENSAIGKRLGYFVHNPQNETNAVWWNSDYGHQIDFTKPAAAQWWSDRVKSIQETIGMDSFKFDAGEVDYVNQPGVYADAESSPNALTHSYIETCVQFGDFIEVRSSFRGQTYGKFIRMLDKDSVWGLENGLASLITTLLQLNMNGYVMVLPDMIGGNGYQVQPTADLIVRWTQANTFMPAMQFSFLPWDYIDDVEYDIEGIVKKCADLHTEFAPLIINAMERSISEGYPVNPPIWWVDPTDTVALSIDDEYLLGEEVLVAPVIVEGAVSRDIYLPKGQWRDGNDGEVYEEMLTILALVGVFLANSAESAKVFSSGVVDLYFEESPDGYGFELRRDNVVKMTGIFGKGVDFTNTSPNFNVTIMSVDDGFRVDWRSSDPNFQTTDCLNLQSETLHWYGGPEIYEQKWPIEKLQLSGDDAYVARKDDNFAVPERYWLNSLGAFVFISERSPLFVDQNTEENPDRVCFISKNEGPYINRTGLFSQAYLMAFDEPVSAHRSAVAQFLGEPEELPNVNMITEPIWTTWAKYKKYIDDTIVSEFAYDVLDHGFKGQIEIDEQWETCFGSREFIPDKFGNIKNVVEDLQEQGFRVTLWAAPFINPDCTELILEGEEKGYFVQNTIGNMTTVWWESNDARQIDFTNPEASEWYSQKLRRILQQVGVDGFKFDAGETDYVAQPGVYPHVDQELIPNILTKSYIKTVSEFSNLAEVRSAFRTQNYSMFLRMIDKDSVWGLDDGLQSLVTTLLQLNMIGYSFVLPDMIGGNAYRAQPDLELVIRWTQATVFMPSMQFSFLPWDFEDDEQLKGTEIIRSMVELHTKYAPNIIAAMEEKLINRTPTNPPIWWIVPFDETALGISDEFLLGEDILVAPVMEQGATSRDVYLPEGSWVDGNDPAVKYEGPIWLDYNAPLDVLPYFIKE</sequence>
<proteinExistence type="inferred from homology"/>
<keyword evidence="2" id="KW-0378">Hydrolase</keyword>
<dbReference type="PANTHER" id="PTHR43053">
    <property type="entry name" value="GLYCOSIDASE FAMILY 31"/>
    <property type="match status" value="1"/>
</dbReference>
<evidence type="ECO:0000256" key="4">
    <source>
        <dbReference type="SAM" id="SignalP"/>
    </source>
</evidence>
<dbReference type="EMBL" id="KB631581">
    <property type="protein sequence ID" value="ERL84486.1"/>
    <property type="molecule type" value="Genomic_DNA"/>
</dbReference>
<dbReference type="PANTHER" id="PTHR43053:SF4">
    <property type="entry name" value="MYOGENESIS-REGULATING GLYCOSIDASE"/>
    <property type="match status" value="1"/>
</dbReference>
<dbReference type="GO" id="GO:0004553">
    <property type="term" value="F:hydrolase activity, hydrolyzing O-glycosyl compounds"/>
    <property type="evidence" value="ECO:0007669"/>
    <property type="project" value="InterPro"/>
</dbReference>
<dbReference type="InterPro" id="IPR000322">
    <property type="entry name" value="Glyco_hydro_31_TIM"/>
</dbReference>
<keyword evidence="4" id="KW-0732">Signal</keyword>
<evidence type="ECO:0008006" key="9">
    <source>
        <dbReference type="Google" id="ProtNLM"/>
    </source>
</evidence>
<dbReference type="Pfam" id="PF01055">
    <property type="entry name" value="Glyco_hydro_31_2nd"/>
    <property type="match status" value="2"/>
</dbReference>
<reference evidence="7 8" key="1">
    <citation type="journal article" date="2013" name="Genome Biol.">
        <title>Draft genome of the mountain pine beetle, Dendroctonus ponderosae Hopkins, a major forest pest.</title>
        <authorList>
            <person name="Keeling C.I."/>
            <person name="Yuen M.M."/>
            <person name="Liao N.Y."/>
            <person name="Docking T.R."/>
            <person name="Chan S.K."/>
            <person name="Taylor G.A."/>
            <person name="Palmquist D.L."/>
            <person name="Jackman S.D."/>
            <person name="Nguyen A."/>
            <person name="Li M."/>
            <person name="Henderson H."/>
            <person name="Janes J.K."/>
            <person name="Zhao Y."/>
            <person name="Pandoh P."/>
            <person name="Moore R."/>
            <person name="Sperling F.A."/>
            <person name="Huber D.P."/>
            <person name="Birol I."/>
            <person name="Jones S.J."/>
            <person name="Bohlmann J."/>
        </authorList>
    </citation>
    <scope>NUCLEOTIDE SEQUENCE</scope>
</reference>
<dbReference type="SUPFAM" id="SSF51011">
    <property type="entry name" value="Glycosyl hydrolase domain"/>
    <property type="match status" value="2"/>
</dbReference>
<accession>U4U1L2</accession>
<keyword evidence="3" id="KW-0326">Glycosidase</keyword>
<dbReference type="SUPFAM" id="SSF51445">
    <property type="entry name" value="(Trans)glycosidases"/>
    <property type="match status" value="2"/>
</dbReference>
<feature type="domain" description="Glycosyl hydrolase family 31 C-terminal" evidence="6">
    <location>
        <begin position="570"/>
        <end position="633"/>
    </location>
</feature>
<gene>
    <name evidence="7" type="ORF">D910_01917</name>
</gene>
<dbReference type="InterPro" id="IPR013780">
    <property type="entry name" value="Glyco_hydro_b"/>
</dbReference>
<feature type="domain" description="Glycoside hydrolase family 31 TIM barrel" evidence="5">
    <location>
        <begin position="264"/>
        <end position="528"/>
    </location>
</feature>
<evidence type="ECO:0000259" key="6">
    <source>
        <dbReference type="Pfam" id="PF21365"/>
    </source>
</evidence>
<feature type="chain" id="PRO_5004655850" description="Glycoside hydrolase family 31 N-terminal domain-containing protein" evidence="4">
    <location>
        <begin position="22"/>
        <end position="1255"/>
    </location>
</feature>
<feature type="domain" description="Glycosyl hydrolase family 31 C-terminal" evidence="6">
    <location>
        <begin position="1174"/>
        <end position="1255"/>
    </location>
</feature>
<feature type="signal peptide" evidence="4">
    <location>
        <begin position="1"/>
        <end position="21"/>
    </location>
</feature>